<dbReference type="RefSeq" id="WP_047262683.1">
    <property type="nucleotide sequence ID" value="NZ_CP011542.1"/>
</dbReference>
<dbReference type="Proteomes" id="UP000035199">
    <property type="component" value="Chromosome"/>
</dbReference>
<dbReference type="AlphaFoldDB" id="A0A0G3GZY0"/>
<evidence type="ECO:0000313" key="1">
    <source>
        <dbReference type="EMBL" id="AKK06704.1"/>
    </source>
</evidence>
<keyword evidence="2" id="KW-1185">Reference proteome</keyword>
<gene>
    <name evidence="1" type="ORF">CMUST_11965</name>
</gene>
<name>A0A0G3GZY0_9CORY</name>
<sequence length="214" mass="23897">MATRPVFVSHTADNPCLEITTEFQWFPGFSLAQKQRSITSLHESFTAAHPGHTLLEISSKSPNPLGVKLSAFNLTLTHNNHTMSVEAAFQGSKVFASAGPFTEIYELSAREAKRFPQLKESGALTHFNFFGSHFPLTPTTFFYDYLYITALHSHPDLAEKVQSFTAFTDIEFNPAKQLNCQARSAATYVALCTHKLVDDALSSPEAFKEIVYRR</sequence>
<protein>
    <submittedName>
        <fullName evidence="1">Uncharacterized protein</fullName>
    </submittedName>
</protein>
<organism evidence="1 2">
    <name type="scientific">Corynebacterium mustelae</name>
    <dbReference type="NCBI Taxonomy" id="571915"/>
    <lineage>
        <taxon>Bacteria</taxon>
        <taxon>Bacillati</taxon>
        <taxon>Actinomycetota</taxon>
        <taxon>Actinomycetes</taxon>
        <taxon>Mycobacteriales</taxon>
        <taxon>Corynebacteriaceae</taxon>
        <taxon>Corynebacterium</taxon>
    </lineage>
</organism>
<dbReference type="EMBL" id="CP011542">
    <property type="protein sequence ID" value="AKK06704.1"/>
    <property type="molecule type" value="Genomic_DNA"/>
</dbReference>
<dbReference type="STRING" id="571915.CMUST_11965"/>
<evidence type="ECO:0000313" key="2">
    <source>
        <dbReference type="Proteomes" id="UP000035199"/>
    </source>
</evidence>
<dbReference type="KEGG" id="cmv:CMUST_11965"/>
<dbReference type="Pfam" id="PF22397">
    <property type="entry name" value="NADAR-DarT1"/>
    <property type="match status" value="1"/>
</dbReference>
<dbReference type="InterPro" id="IPR053913">
    <property type="entry name" value="NADAR-DarT1"/>
</dbReference>
<dbReference type="OrthoDB" id="3255715at2"/>
<accession>A0A0G3GZY0</accession>
<dbReference type="PATRIC" id="fig|571915.4.peg.2555"/>
<proteinExistence type="predicted"/>
<reference evidence="1 2" key="1">
    <citation type="journal article" date="2015" name="Genome Announc.">
        <title>Complete Genome Sequence of the Type Strain Corynebacterium mustelae DSM 45274, Isolated from Various Tissues of a Male Ferret with Lethal Sepsis.</title>
        <authorList>
            <person name="Ruckert C."/>
            <person name="Eimer J."/>
            <person name="Winkler A."/>
            <person name="Tauch A."/>
        </authorList>
    </citation>
    <scope>NUCLEOTIDE SEQUENCE [LARGE SCALE GENOMIC DNA]</scope>
    <source>
        <strain evidence="1 2">DSM 45274</strain>
    </source>
</reference>
<reference evidence="2" key="2">
    <citation type="submission" date="2015-05" db="EMBL/GenBank/DDBJ databases">
        <title>Complete genome sequence of Corynebacterium mustelae DSM 45274, isolated from various tissues of a male ferret with lethal sepsis.</title>
        <authorList>
            <person name="Ruckert C."/>
            <person name="Albersmeier A."/>
            <person name="Winkler A."/>
            <person name="Tauch A."/>
        </authorList>
    </citation>
    <scope>NUCLEOTIDE SEQUENCE [LARGE SCALE GENOMIC DNA]</scope>
    <source>
        <strain evidence="2">DSM 45274</strain>
    </source>
</reference>